<name>A0A9P4K651_9PLEO</name>
<feature type="compositionally biased region" description="Basic and acidic residues" evidence="1">
    <location>
        <begin position="181"/>
        <end position="206"/>
    </location>
</feature>
<protein>
    <submittedName>
        <fullName evidence="2">Uncharacterized protein</fullName>
    </submittedName>
</protein>
<accession>A0A9P4K651</accession>
<gene>
    <name evidence="2" type="ORF">CC78DRAFT_581598</name>
</gene>
<dbReference type="AlphaFoldDB" id="A0A9P4K651"/>
<proteinExistence type="predicted"/>
<comment type="caution">
    <text evidence="2">The sequence shown here is derived from an EMBL/GenBank/DDBJ whole genome shotgun (WGS) entry which is preliminary data.</text>
</comment>
<feature type="compositionally biased region" description="Low complexity" evidence="1">
    <location>
        <begin position="151"/>
        <end position="162"/>
    </location>
</feature>
<keyword evidence="3" id="KW-1185">Reference proteome</keyword>
<organism evidence="2 3">
    <name type="scientific">Lojkania enalia</name>
    <dbReference type="NCBI Taxonomy" id="147567"/>
    <lineage>
        <taxon>Eukaryota</taxon>
        <taxon>Fungi</taxon>
        <taxon>Dikarya</taxon>
        <taxon>Ascomycota</taxon>
        <taxon>Pezizomycotina</taxon>
        <taxon>Dothideomycetes</taxon>
        <taxon>Pleosporomycetidae</taxon>
        <taxon>Pleosporales</taxon>
        <taxon>Pleosporales incertae sedis</taxon>
        <taxon>Lojkania</taxon>
    </lineage>
</organism>
<dbReference type="Proteomes" id="UP000800093">
    <property type="component" value="Unassembled WGS sequence"/>
</dbReference>
<evidence type="ECO:0000256" key="1">
    <source>
        <dbReference type="SAM" id="MobiDB-lite"/>
    </source>
</evidence>
<sequence>MAMMKNKRGKSLTRGRKDNTPYRYCEIACVFSIPDNPVVWQACMPEDLWADDRPLKGKFEPRIKLITVIDRVNDQCAAFKIFPDPEGPMTVTRLVSGDLMWKHRATLHRHNDADPSGYKICAYAPLPSRAGKSKMPVPVHSSEKSSASQPRTTSSTTANTAREVPNPSTQSVTSANQQQKTEAELEAERLYEERIEEEYAKREGGA</sequence>
<evidence type="ECO:0000313" key="2">
    <source>
        <dbReference type="EMBL" id="KAF2263317.1"/>
    </source>
</evidence>
<feature type="region of interest" description="Disordered" evidence="1">
    <location>
        <begin position="131"/>
        <end position="206"/>
    </location>
</feature>
<reference evidence="3" key="1">
    <citation type="journal article" date="2020" name="Stud. Mycol.">
        <title>101 Dothideomycetes genomes: A test case for predicting lifestyles and emergence of pathogens.</title>
        <authorList>
            <person name="Haridas S."/>
            <person name="Albert R."/>
            <person name="Binder M."/>
            <person name="Bloem J."/>
            <person name="LaButti K."/>
            <person name="Salamov A."/>
            <person name="Andreopoulos B."/>
            <person name="Baker S."/>
            <person name="Barry K."/>
            <person name="Bills G."/>
            <person name="Bluhm B."/>
            <person name="Cannon C."/>
            <person name="Castanera R."/>
            <person name="Culley D."/>
            <person name="Daum C."/>
            <person name="Ezra D."/>
            <person name="Gonzalez J."/>
            <person name="Henrissat B."/>
            <person name="Kuo A."/>
            <person name="Liang C."/>
            <person name="Lipzen A."/>
            <person name="Lutzoni F."/>
            <person name="Magnuson J."/>
            <person name="Mondo S."/>
            <person name="Nolan M."/>
            <person name="Ohm R."/>
            <person name="Pangilinan J."/>
            <person name="Park H.-J."/>
            <person name="Ramirez L."/>
            <person name="Alfaro M."/>
            <person name="Sun H."/>
            <person name="Tritt A."/>
            <person name="Yoshinaga Y."/>
            <person name="Zwiers L.-H."/>
            <person name="Turgeon B."/>
            <person name="Goodwin S."/>
            <person name="Spatafora J."/>
            <person name="Crous P."/>
            <person name="Grigoriev I."/>
        </authorList>
    </citation>
    <scope>NUCLEOTIDE SEQUENCE [LARGE SCALE GENOMIC DNA]</scope>
    <source>
        <strain evidence="3">CBS 304.66</strain>
    </source>
</reference>
<evidence type="ECO:0000313" key="3">
    <source>
        <dbReference type="Proteomes" id="UP000800093"/>
    </source>
</evidence>
<dbReference type="EMBL" id="ML986627">
    <property type="protein sequence ID" value="KAF2263317.1"/>
    <property type="molecule type" value="Genomic_DNA"/>
</dbReference>
<feature type="compositionally biased region" description="Polar residues" evidence="1">
    <location>
        <begin position="166"/>
        <end position="180"/>
    </location>
</feature>